<feature type="region of interest" description="Disordered" evidence="1">
    <location>
        <begin position="197"/>
        <end position="216"/>
    </location>
</feature>
<sequence length="216" mass="23048">MNIFVVLVLSIGFLVVLSCGVGTLALGAKLCSGRRGHRRTSERAVGLVFMVFGLALILFAITLLNDTGWLYRLAFLTLFTGFGLWLLTASLYVREHRAARLRDLELGLPVTGRLRHPGWIALTWFTVDVVVSVGGLVAPAALSDELVQQGLLSPAGAAHLQTVAPTLVLGVCAATVVGGTAHVVLQMVHRHHEAKLVARTQSATSSTDSPVQPPRD</sequence>
<evidence type="ECO:0000313" key="4">
    <source>
        <dbReference type="Proteomes" id="UP000238083"/>
    </source>
</evidence>
<feature type="transmembrane region" description="Helical" evidence="2">
    <location>
        <begin position="70"/>
        <end position="93"/>
    </location>
</feature>
<proteinExistence type="predicted"/>
<keyword evidence="2" id="KW-1133">Transmembrane helix</keyword>
<organism evidence="3 4">
    <name type="scientific">Kineococcus rhizosphaerae</name>
    <dbReference type="NCBI Taxonomy" id="559628"/>
    <lineage>
        <taxon>Bacteria</taxon>
        <taxon>Bacillati</taxon>
        <taxon>Actinomycetota</taxon>
        <taxon>Actinomycetes</taxon>
        <taxon>Kineosporiales</taxon>
        <taxon>Kineosporiaceae</taxon>
        <taxon>Kineococcus</taxon>
    </lineage>
</organism>
<reference evidence="3 4" key="1">
    <citation type="submission" date="2018-03" db="EMBL/GenBank/DDBJ databases">
        <title>Genomic Encyclopedia of Archaeal and Bacterial Type Strains, Phase II (KMG-II): from individual species to whole genera.</title>
        <authorList>
            <person name="Goeker M."/>
        </authorList>
    </citation>
    <scope>NUCLEOTIDE SEQUENCE [LARGE SCALE GENOMIC DNA]</scope>
    <source>
        <strain evidence="3 4">DSM 19711</strain>
    </source>
</reference>
<dbReference type="EMBL" id="PVZF01000037">
    <property type="protein sequence ID" value="PRY05743.1"/>
    <property type="molecule type" value="Genomic_DNA"/>
</dbReference>
<evidence type="ECO:0000256" key="1">
    <source>
        <dbReference type="SAM" id="MobiDB-lite"/>
    </source>
</evidence>
<evidence type="ECO:0000256" key="2">
    <source>
        <dbReference type="SAM" id="Phobius"/>
    </source>
</evidence>
<feature type="transmembrane region" description="Helical" evidence="2">
    <location>
        <begin position="44"/>
        <end position="64"/>
    </location>
</feature>
<gene>
    <name evidence="3" type="ORF">CLV37_1374</name>
</gene>
<accession>A0A2T0QMH2</accession>
<feature type="transmembrane region" description="Helical" evidence="2">
    <location>
        <begin position="162"/>
        <end position="185"/>
    </location>
</feature>
<feature type="transmembrane region" description="Helical" evidence="2">
    <location>
        <begin position="119"/>
        <end position="142"/>
    </location>
</feature>
<dbReference type="RefSeq" id="WP_106215716.1">
    <property type="nucleotide sequence ID" value="NZ_PVZF01000037.1"/>
</dbReference>
<keyword evidence="4" id="KW-1185">Reference proteome</keyword>
<feature type="transmembrane region" description="Helical" evidence="2">
    <location>
        <begin position="6"/>
        <end position="32"/>
    </location>
</feature>
<keyword evidence="2" id="KW-0812">Transmembrane</keyword>
<name>A0A2T0QMH2_9ACTN</name>
<comment type="caution">
    <text evidence="3">The sequence shown here is derived from an EMBL/GenBank/DDBJ whole genome shotgun (WGS) entry which is preliminary data.</text>
</comment>
<protein>
    <submittedName>
        <fullName evidence="3">Uncharacterized protein</fullName>
    </submittedName>
</protein>
<dbReference type="Proteomes" id="UP000238083">
    <property type="component" value="Unassembled WGS sequence"/>
</dbReference>
<evidence type="ECO:0000313" key="3">
    <source>
        <dbReference type="EMBL" id="PRY05743.1"/>
    </source>
</evidence>
<dbReference type="AlphaFoldDB" id="A0A2T0QMH2"/>
<keyword evidence="2" id="KW-0472">Membrane</keyword>
<feature type="compositionally biased region" description="Polar residues" evidence="1">
    <location>
        <begin position="199"/>
        <end position="210"/>
    </location>
</feature>